<name>A0A976N0U6_9VIRU</name>
<organism evidence="2">
    <name type="scientific">Sigmofec virus UA08Rod_5838</name>
    <dbReference type="NCBI Taxonomy" id="2929442"/>
    <lineage>
        <taxon>Viruses</taxon>
        <taxon>Monodnaviria</taxon>
        <taxon>Sangervirae</taxon>
        <taxon>Phixviricota</taxon>
        <taxon>Malgrandaviricetes</taxon>
        <taxon>Petitvirales</taxon>
        <taxon>Microviridae</taxon>
    </lineage>
</organism>
<evidence type="ECO:0000259" key="1">
    <source>
        <dbReference type="Pfam" id="PF23343"/>
    </source>
</evidence>
<dbReference type="InterPro" id="IPR056906">
    <property type="entry name" value="ORF2/G2P_dom"/>
</dbReference>
<protein>
    <submittedName>
        <fullName evidence="2">Replication initiator protein</fullName>
    </submittedName>
</protein>
<sequence>MCLFPLPNSNISGLAYKKGVHEFDCGACPECMRKRSNIWALRSVYEARSHAFNCMITLTYDNFIRDPKTGKILGETPVDRDLRVNKRDVQLFIKRLRAWHSTISCEKIKYLACAEYGSTTHRAHYHIILFGVHFPDLHFYKKSKRGNSIYMSNILTNLWKHGICTVDCINVHSAVARYCTKYCAKSRSENTFMLASQRIGLDKLLEDFNGINYMIDGREYPIPRVVWQEVILRRYGSSFSDMSYKYVNYTTENWLNGSFERSKIQRSIYRAVRDSDPQYSAYLSYWQQRGELFDSNKLSVRERIYLLNEGKFHFYKISALRVLDYRKKFIPFPAPGSNCVSAYFRYRDKIRYGLGIRYKPLSVTCRFPSRPNMASDNKQPLFNRLIFDGFVSREKNFINLQLSLDI</sequence>
<dbReference type="Pfam" id="PF23343">
    <property type="entry name" value="REP_ORF2-G2P"/>
    <property type="match status" value="1"/>
</dbReference>
<dbReference type="EMBL" id="OM869529">
    <property type="protein sequence ID" value="UPW40996.1"/>
    <property type="molecule type" value="Genomic_DNA"/>
</dbReference>
<evidence type="ECO:0000313" key="2">
    <source>
        <dbReference type="EMBL" id="UPW40996.1"/>
    </source>
</evidence>
<feature type="domain" description="Replication-associated protein ORF2/G2P" evidence="1">
    <location>
        <begin position="53"/>
        <end position="186"/>
    </location>
</feature>
<accession>A0A976N0U6</accession>
<proteinExistence type="predicted"/>
<reference evidence="2" key="1">
    <citation type="submission" date="2022-02" db="EMBL/GenBank/DDBJ databases">
        <title>Towards deciphering the DNA virus diversity associated with rodent species in the families Cricetidae and Heteromyidae.</title>
        <authorList>
            <person name="Lund M."/>
            <person name="Larsen B.B."/>
            <person name="Gryseels S."/>
            <person name="Kraberger S."/>
            <person name="Rowsey D.M."/>
            <person name="Steger L."/>
            <person name="Yule K.M."/>
            <person name="Upham N.S."/>
            <person name="Worobey M."/>
            <person name="Van Doorslaer K."/>
            <person name="Varsani A."/>
        </authorList>
    </citation>
    <scope>NUCLEOTIDE SEQUENCE</scope>
    <source>
        <strain evidence="2">UA08Rod_5838</strain>
    </source>
</reference>